<keyword evidence="6" id="KW-1185">Reference proteome</keyword>
<evidence type="ECO:0000313" key="5">
    <source>
        <dbReference type="EMBL" id="TWU22286.1"/>
    </source>
</evidence>
<dbReference type="Gene3D" id="3.40.50.12370">
    <property type="match status" value="1"/>
</dbReference>
<comment type="subcellular location">
    <subcellularLocation>
        <location evidence="1">Cytoplasm</location>
    </subcellularLocation>
</comment>
<dbReference type="Proteomes" id="UP000316304">
    <property type="component" value="Unassembled WGS sequence"/>
</dbReference>
<evidence type="ECO:0000256" key="3">
    <source>
        <dbReference type="ARBA" id="ARBA00037131"/>
    </source>
</evidence>
<organism evidence="5 6">
    <name type="scientific">Novipirellula galeiformis</name>
    <dbReference type="NCBI Taxonomy" id="2528004"/>
    <lineage>
        <taxon>Bacteria</taxon>
        <taxon>Pseudomonadati</taxon>
        <taxon>Planctomycetota</taxon>
        <taxon>Planctomycetia</taxon>
        <taxon>Pirellulales</taxon>
        <taxon>Pirellulaceae</taxon>
        <taxon>Novipirellula</taxon>
    </lineage>
</organism>
<protein>
    <submittedName>
        <fullName evidence="5">Universal stress protein E</fullName>
    </submittedName>
</protein>
<dbReference type="RefSeq" id="WP_146595478.1">
    <property type="nucleotide sequence ID" value="NZ_SJPT01000005.1"/>
</dbReference>
<dbReference type="OrthoDB" id="239260at2"/>
<dbReference type="Pfam" id="PF00582">
    <property type="entry name" value="Usp"/>
    <property type="match status" value="2"/>
</dbReference>
<evidence type="ECO:0000256" key="1">
    <source>
        <dbReference type="ARBA" id="ARBA00004496"/>
    </source>
</evidence>
<accession>A0A5C6CGB4</accession>
<comment type="function">
    <text evidence="3">Required for resistance to DNA-damaging agents.</text>
</comment>
<comment type="caution">
    <text evidence="5">The sequence shown here is derived from an EMBL/GenBank/DDBJ whole genome shotgun (WGS) entry which is preliminary data.</text>
</comment>
<dbReference type="CDD" id="cd00293">
    <property type="entry name" value="USP-like"/>
    <property type="match status" value="1"/>
</dbReference>
<feature type="domain" description="UspA" evidence="4">
    <location>
        <begin position="4"/>
        <end position="143"/>
    </location>
</feature>
<dbReference type="InterPro" id="IPR006016">
    <property type="entry name" value="UspA"/>
</dbReference>
<dbReference type="PANTHER" id="PTHR47892">
    <property type="entry name" value="UNIVERSAL STRESS PROTEIN E"/>
    <property type="match status" value="1"/>
</dbReference>
<gene>
    <name evidence="5" type="primary">uspE_1</name>
    <name evidence="5" type="ORF">Pla52o_33420</name>
</gene>
<proteinExistence type="predicted"/>
<dbReference type="GO" id="GO:0005737">
    <property type="term" value="C:cytoplasm"/>
    <property type="evidence" value="ECO:0007669"/>
    <property type="project" value="UniProtKB-SubCell"/>
</dbReference>
<reference evidence="5 6" key="1">
    <citation type="submission" date="2019-02" db="EMBL/GenBank/DDBJ databases">
        <title>Deep-cultivation of Planctomycetes and their phenomic and genomic characterization uncovers novel biology.</title>
        <authorList>
            <person name="Wiegand S."/>
            <person name="Jogler M."/>
            <person name="Boedeker C."/>
            <person name="Pinto D."/>
            <person name="Vollmers J."/>
            <person name="Rivas-Marin E."/>
            <person name="Kohn T."/>
            <person name="Peeters S.H."/>
            <person name="Heuer A."/>
            <person name="Rast P."/>
            <person name="Oberbeckmann S."/>
            <person name="Bunk B."/>
            <person name="Jeske O."/>
            <person name="Meyerdierks A."/>
            <person name="Storesund J.E."/>
            <person name="Kallscheuer N."/>
            <person name="Luecker S."/>
            <person name="Lage O.M."/>
            <person name="Pohl T."/>
            <person name="Merkel B.J."/>
            <person name="Hornburger P."/>
            <person name="Mueller R.-W."/>
            <person name="Bruemmer F."/>
            <person name="Labrenz M."/>
            <person name="Spormann A.M."/>
            <person name="Op Den Camp H."/>
            <person name="Overmann J."/>
            <person name="Amann R."/>
            <person name="Jetten M.S.M."/>
            <person name="Mascher T."/>
            <person name="Medema M.H."/>
            <person name="Devos D.P."/>
            <person name="Kaster A.-K."/>
            <person name="Ovreas L."/>
            <person name="Rohde M."/>
            <person name="Galperin M.Y."/>
            <person name="Jogler C."/>
        </authorList>
    </citation>
    <scope>NUCLEOTIDE SEQUENCE [LARGE SCALE GENOMIC DNA]</scope>
    <source>
        <strain evidence="5 6">Pla52o</strain>
    </source>
</reference>
<dbReference type="AlphaFoldDB" id="A0A5C6CGB4"/>
<sequence>MQRFKRILCYAGTGSDETAISRAVGLAITNGAALTVMDVIKPIPKAVGLITKAFPSNDLQNLVVKDREQRLLDRMSEYADTAVSLELVVASGDPATEIIRRVIAEDIDLVIKTADGFSTTGRLFGSVARSLLRMCPCPVWLLKPEVHGPFDQVLAAIDLDTEDKVHQNLNRNILELAFSIAAREDAQLHLVSVWGLWMEEPLRKRMGDDTVDRLVGMQEAKVRQALDDLLQAPWAEDTHVHVHLERGDPAEVIRAVADQIEADLIVMGTVCRTGVPGFLIGNTADSIISELTCSMLALKPTGFLSPIEVAGKEVGR</sequence>
<evidence type="ECO:0000313" key="6">
    <source>
        <dbReference type="Proteomes" id="UP000316304"/>
    </source>
</evidence>
<evidence type="ECO:0000256" key="2">
    <source>
        <dbReference type="ARBA" id="ARBA00022490"/>
    </source>
</evidence>
<name>A0A5C6CGB4_9BACT</name>
<dbReference type="PANTHER" id="PTHR47892:SF1">
    <property type="entry name" value="UNIVERSAL STRESS PROTEIN E"/>
    <property type="match status" value="1"/>
</dbReference>
<dbReference type="EMBL" id="SJPT01000005">
    <property type="protein sequence ID" value="TWU22286.1"/>
    <property type="molecule type" value="Genomic_DNA"/>
</dbReference>
<keyword evidence="2" id="KW-0963">Cytoplasm</keyword>
<feature type="domain" description="UspA" evidence="4">
    <location>
        <begin position="171"/>
        <end position="298"/>
    </location>
</feature>
<evidence type="ECO:0000259" key="4">
    <source>
        <dbReference type="Pfam" id="PF00582"/>
    </source>
</evidence>
<dbReference type="SUPFAM" id="SSF52402">
    <property type="entry name" value="Adenine nucleotide alpha hydrolases-like"/>
    <property type="match status" value="2"/>
</dbReference>